<feature type="domain" description="Co-chaperone DjlA N-terminal" evidence="1">
    <location>
        <begin position="87"/>
        <end position="130"/>
    </location>
</feature>
<evidence type="ECO:0000313" key="3">
    <source>
        <dbReference type="Proteomes" id="UP001611383"/>
    </source>
</evidence>
<dbReference type="SUPFAM" id="SSF158682">
    <property type="entry name" value="TerB-like"/>
    <property type="match status" value="1"/>
</dbReference>
<organism evidence="2 3">
    <name type="scientific">Archangium minus</name>
    <dbReference type="NCBI Taxonomy" id="83450"/>
    <lineage>
        <taxon>Bacteria</taxon>
        <taxon>Pseudomonadati</taxon>
        <taxon>Myxococcota</taxon>
        <taxon>Myxococcia</taxon>
        <taxon>Myxococcales</taxon>
        <taxon>Cystobacterineae</taxon>
        <taxon>Archangiaceae</taxon>
        <taxon>Archangium</taxon>
    </lineage>
</organism>
<name>A0ABY9WWC9_9BACT</name>
<dbReference type="Proteomes" id="UP001611383">
    <property type="component" value="Chromosome"/>
</dbReference>
<dbReference type="Pfam" id="PF05099">
    <property type="entry name" value="TerB"/>
    <property type="match status" value="1"/>
</dbReference>
<dbReference type="RefSeq" id="WP_395803805.1">
    <property type="nucleotide sequence ID" value="NZ_CP043494.1"/>
</dbReference>
<dbReference type="Gene3D" id="1.10.3680.10">
    <property type="entry name" value="TerB-like"/>
    <property type="match status" value="1"/>
</dbReference>
<reference evidence="2 3" key="1">
    <citation type="submission" date="2019-08" db="EMBL/GenBank/DDBJ databases">
        <title>Archangium and Cystobacter genomes.</title>
        <authorList>
            <person name="Chen I.-C.K."/>
            <person name="Wielgoss S."/>
        </authorList>
    </citation>
    <scope>NUCLEOTIDE SEQUENCE [LARGE SCALE GENOMIC DNA]</scope>
    <source>
        <strain evidence="2 3">Cbm 6</strain>
    </source>
</reference>
<sequence>MAHFDETAVAQRYGRLPKSDDDAVQYLKALKVIISADGEAHAAELEALRKGLGKLGLTPDLAKQLESFDGHGAKLESVLPKMKPGGLRARMLVRDAIELSRADGKYAQEEKAAVAKAAQLLGVDETTVKSIESLVELEHAVKHLRKALFPKKKK</sequence>
<dbReference type="EMBL" id="CP043494">
    <property type="protein sequence ID" value="WNG47453.1"/>
    <property type="molecule type" value="Genomic_DNA"/>
</dbReference>
<proteinExistence type="predicted"/>
<protein>
    <recommendedName>
        <fullName evidence="1">Co-chaperone DjlA N-terminal domain-containing protein</fullName>
    </recommendedName>
</protein>
<accession>A0ABY9WWC9</accession>
<dbReference type="InterPro" id="IPR029024">
    <property type="entry name" value="TerB-like"/>
</dbReference>
<evidence type="ECO:0000259" key="1">
    <source>
        <dbReference type="Pfam" id="PF05099"/>
    </source>
</evidence>
<keyword evidence="3" id="KW-1185">Reference proteome</keyword>
<gene>
    <name evidence="2" type="ORF">F0U60_27525</name>
</gene>
<evidence type="ECO:0000313" key="2">
    <source>
        <dbReference type="EMBL" id="WNG47453.1"/>
    </source>
</evidence>
<dbReference type="InterPro" id="IPR007791">
    <property type="entry name" value="DjlA_N"/>
</dbReference>